<gene>
    <name evidence="2" type="ORF">SIPHO4S_00035</name>
</gene>
<dbReference type="Gene3D" id="2.60.40.10">
    <property type="entry name" value="Immunoglobulins"/>
    <property type="match status" value="1"/>
</dbReference>
<dbReference type="InterPro" id="IPR007110">
    <property type="entry name" value="Ig-like_dom"/>
</dbReference>
<feature type="domain" description="Ig-like" evidence="1">
    <location>
        <begin position="81"/>
        <end position="145"/>
    </location>
</feature>
<reference evidence="2 3" key="1">
    <citation type="submission" date="2020-10" db="EMBL/GenBank/DDBJ databases">
        <authorList>
            <person name="Dukhno E.A."/>
            <person name="Kornienko N.O."/>
            <person name="Shybanov S.R."/>
            <person name="Kharina A.V."/>
            <person name="Budzanivska I.G."/>
        </authorList>
    </citation>
    <scope>NUCLEOTIDE SEQUENCE [LARGE SCALE GENOMIC DNA]</scope>
</reference>
<protein>
    <submittedName>
        <fullName evidence="2">Tail protein</fullName>
    </submittedName>
</protein>
<dbReference type="SUPFAM" id="SSF48726">
    <property type="entry name" value="Immunoglobulin"/>
    <property type="match status" value="1"/>
</dbReference>
<evidence type="ECO:0000313" key="3">
    <source>
        <dbReference type="Proteomes" id="UP000595016"/>
    </source>
</evidence>
<accession>A0A7S9SP24</accession>
<dbReference type="PROSITE" id="PS50835">
    <property type="entry name" value="IG_LIKE"/>
    <property type="match status" value="1"/>
</dbReference>
<dbReference type="InterPro" id="IPR036179">
    <property type="entry name" value="Ig-like_dom_sf"/>
</dbReference>
<evidence type="ECO:0000313" key="2">
    <source>
        <dbReference type="EMBL" id="QPI13731.1"/>
    </source>
</evidence>
<proteinExistence type="predicted"/>
<sequence length="150" mass="15914">MPGFFTVTDLPARRVVQYRRTSSSTIGAVYVPDETLLGAAVDEMPFADKTGLASGSTGTLYEVPYLPDVGDVYFMTQPKACDVGGTLKAVAKAGTAPYVYQWYKDDLQVVNVPSKAGELVAADAGKYWCVVTDAAGGSAVSEAVEVFNRL</sequence>
<keyword evidence="3" id="KW-1185">Reference proteome</keyword>
<name>A0A7S9SP24_9CAUD</name>
<dbReference type="InterPro" id="IPR013783">
    <property type="entry name" value="Ig-like_fold"/>
</dbReference>
<dbReference type="EMBL" id="MW082583">
    <property type="protein sequence ID" value="QPI13731.1"/>
    <property type="molecule type" value="Genomic_DNA"/>
</dbReference>
<organism evidence="2 3">
    <name type="scientific">Serratia phage Tsm2</name>
    <dbReference type="NCBI Taxonomy" id="2787014"/>
    <lineage>
        <taxon>Viruses</taxon>
        <taxon>Duplodnaviria</taxon>
        <taxon>Heunggongvirae</taxon>
        <taxon>Uroviricota</taxon>
        <taxon>Caudoviricetes</taxon>
        <taxon>Sarkviridae</taxon>
        <taxon>Otakuvirus</taxon>
        <taxon>Otakuvirus Tsm2</taxon>
    </lineage>
</organism>
<evidence type="ECO:0000259" key="1">
    <source>
        <dbReference type="PROSITE" id="PS50835"/>
    </source>
</evidence>
<dbReference type="Proteomes" id="UP000595016">
    <property type="component" value="Segment"/>
</dbReference>